<protein>
    <submittedName>
        <fullName evidence="1">Uncharacterized protein</fullName>
    </submittedName>
</protein>
<dbReference type="EMBL" id="GBRH01224886">
    <property type="protein sequence ID" value="JAD73009.1"/>
    <property type="molecule type" value="Transcribed_RNA"/>
</dbReference>
<sequence length="21" mass="2639">MIWMMIHITTMMEKVMRKTKV</sequence>
<reference evidence="1" key="1">
    <citation type="submission" date="2014-09" db="EMBL/GenBank/DDBJ databases">
        <authorList>
            <person name="Magalhaes I.L.F."/>
            <person name="Oliveira U."/>
            <person name="Santos F.R."/>
            <person name="Vidigal T.H.D.A."/>
            <person name="Brescovit A.D."/>
            <person name="Santos A.J."/>
        </authorList>
    </citation>
    <scope>NUCLEOTIDE SEQUENCE</scope>
    <source>
        <tissue evidence="1">Shoot tissue taken approximately 20 cm above the soil surface</tissue>
    </source>
</reference>
<accession>A0A0A9C9L8</accession>
<evidence type="ECO:0000313" key="1">
    <source>
        <dbReference type="EMBL" id="JAD73009.1"/>
    </source>
</evidence>
<reference evidence="1" key="2">
    <citation type="journal article" date="2015" name="Data Brief">
        <title>Shoot transcriptome of the giant reed, Arundo donax.</title>
        <authorList>
            <person name="Barrero R.A."/>
            <person name="Guerrero F.D."/>
            <person name="Moolhuijzen P."/>
            <person name="Goolsby J.A."/>
            <person name="Tidwell J."/>
            <person name="Bellgard S.E."/>
            <person name="Bellgard M.I."/>
        </authorList>
    </citation>
    <scope>NUCLEOTIDE SEQUENCE</scope>
    <source>
        <tissue evidence="1">Shoot tissue taken approximately 20 cm above the soil surface</tissue>
    </source>
</reference>
<dbReference type="AlphaFoldDB" id="A0A0A9C9L8"/>
<name>A0A0A9C9L8_ARUDO</name>
<proteinExistence type="predicted"/>
<organism evidence="1">
    <name type="scientific">Arundo donax</name>
    <name type="common">Giant reed</name>
    <name type="synonym">Donax arundinaceus</name>
    <dbReference type="NCBI Taxonomy" id="35708"/>
    <lineage>
        <taxon>Eukaryota</taxon>
        <taxon>Viridiplantae</taxon>
        <taxon>Streptophyta</taxon>
        <taxon>Embryophyta</taxon>
        <taxon>Tracheophyta</taxon>
        <taxon>Spermatophyta</taxon>
        <taxon>Magnoliopsida</taxon>
        <taxon>Liliopsida</taxon>
        <taxon>Poales</taxon>
        <taxon>Poaceae</taxon>
        <taxon>PACMAD clade</taxon>
        <taxon>Arundinoideae</taxon>
        <taxon>Arundineae</taxon>
        <taxon>Arundo</taxon>
    </lineage>
</organism>